<comment type="caution">
    <text evidence="1">The sequence shown here is derived from an EMBL/GenBank/DDBJ whole genome shotgun (WGS) entry which is preliminary data.</text>
</comment>
<evidence type="ECO:0000313" key="1">
    <source>
        <dbReference type="EMBL" id="GLB36850.1"/>
    </source>
</evidence>
<protein>
    <submittedName>
        <fullName evidence="1">Uncharacterized protein</fullName>
    </submittedName>
</protein>
<proteinExistence type="predicted"/>
<gene>
    <name evidence="1" type="ORF">LshimejAT787_0311370</name>
</gene>
<organism evidence="1 2">
    <name type="scientific">Lyophyllum shimeji</name>
    <name type="common">Hon-shimeji</name>
    <name type="synonym">Tricholoma shimeji</name>
    <dbReference type="NCBI Taxonomy" id="47721"/>
    <lineage>
        <taxon>Eukaryota</taxon>
        <taxon>Fungi</taxon>
        <taxon>Dikarya</taxon>
        <taxon>Basidiomycota</taxon>
        <taxon>Agaricomycotina</taxon>
        <taxon>Agaricomycetes</taxon>
        <taxon>Agaricomycetidae</taxon>
        <taxon>Agaricales</taxon>
        <taxon>Tricholomatineae</taxon>
        <taxon>Lyophyllaceae</taxon>
        <taxon>Lyophyllum</taxon>
    </lineage>
</organism>
<name>A0A9P3UMJ8_LYOSH</name>
<evidence type="ECO:0000313" key="2">
    <source>
        <dbReference type="Proteomes" id="UP001063166"/>
    </source>
</evidence>
<reference evidence="1" key="1">
    <citation type="submission" date="2022-07" db="EMBL/GenBank/DDBJ databases">
        <title>The genome of Lyophyllum shimeji provides insight into the initial evolution of ectomycorrhizal fungal genome.</title>
        <authorList>
            <person name="Kobayashi Y."/>
            <person name="Shibata T."/>
            <person name="Hirakawa H."/>
            <person name="Shigenobu S."/>
            <person name="Nishiyama T."/>
            <person name="Yamada A."/>
            <person name="Hasebe M."/>
            <person name="Kawaguchi M."/>
        </authorList>
    </citation>
    <scope>NUCLEOTIDE SEQUENCE</scope>
    <source>
        <strain evidence="1">AT787</strain>
    </source>
</reference>
<sequence length="96" mass="10650">MGCGTEFAAFVISPEGFTVFEVLLLGLKVKLSSAPTGDQRCIYAPTVYPDEPMAVPCFHMSLNAHFCLGPEQRLQTSYVVAKNCFRLSVFSVLRWL</sequence>
<dbReference type="Proteomes" id="UP001063166">
    <property type="component" value="Unassembled WGS sequence"/>
</dbReference>
<accession>A0A9P3UMJ8</accession>
<dbReference type="EMBL" id="BRPK01000003">
    <property type="protein sequence ID" value="GLB36850.1"/>
    <property type="molecule type" value="Genomic_DNA"/>
</dbReference>
<keyword evidence="2" id="KW-1185">Reference proteome</keyword>
<dbReference type="AlphaFoldDB" id="A0A9P3UMJ8"/>